<protein>
    <submittedName>
        <fullName evidence="2">PreSmb transportation protein</fullName>
    </submittedName>
</protein>
<feature type="transmembrane region" description="Helical" evidence="1">
    <location>
        <begin position="198"/>
        <end position="218"/>
    </location>
</feature>
<dbReference type="Proteomes" id="UP000218282">
    <property type="component" value="Unassembled WGS sequence"/>
</dbReference>
<feature type="transmembrane region" description="Helical" evidence="1">
    <location>
        <begin position="151"/>
        <end position="178"/>
    </location>
</feature>
<sequence>MLSLTTVVLWFLSLLSGFSIIFSRSYLSGGFRVDNVYAMFSMFSNYLLIYMSVQLFGKEFNYRTINSIRICGRSHWEIIVRKLAVILVLAILTASLSFLVLLFDQLIFNQLEVNLGIVFGQLLLAYVTYSIFLFALGSLIIFLIKRTLHAFIAIFLILKIAIALMNVLSSFEFTSYLINYIPLSFLEDSFSFARYTPKQVSVTLIWSAIMLGALSMLYRKRGYK</sequence>
<reference evidence="2 3" key="1">
    <citation type="submission" date="2014-12" db="EMBL/GenBank/DDBJ databases">
        <title>Draft genome sequences of 10 type strains of Lactococcus.</title>
        <authorList>
            <person name="Sun Z."/>
            <person name="Zhong Z."/>
            <person name="Liu W."/>
            <person name="Zhang W."/>
            <person name="Zhang H."/>
        </authorList>
    </citation>
    <scope>NUCLEOTIDE SEQUENCE [LARGE SCALE GENOMIC DNA]</scope>
    <source>
        <strain evidence="2 3">DSM 6634</strain>
    </source>
</reference>
<evidence type="ECO:0000256" key="1">
    <source>
        <dbReference type="SAM" id="Phobius"/>
    </source>
</evidence>
<organism evidence="2 3">
    <name type="scientific">Pseudolactococcus piscium</name>
    <dbReference type="NCBI Taxonomy" id="1364"/>
    <lineage>
        <taxon>Bacteria</taxon>
        <taxon>Bacillati</taxon>
        <taxon>Bacillota</taxon>
        <taxon>Bacilli</taxon>
        <taxon>Lactobacillales</taxon>
        <taxon>Streptococcaceae</taxon>
        <taxon>Pseudolactococcus</taxon>
    </lineage>
</organism>
<keyword evidence="1" id="KW-1133">Transmembrane helix</keyword>
<keyword evidence="1" id="KW-0472">Membrane</keyword>
<comment type="caution">
    <text evidence="2">The sequence shown here is derived from an EMBL/GenBank/DDBJ whole genome shotgun (WGS) entry which is preliminary data.</text>
</comment>
<proteinExistence type="predicted"/>
<feature type="transmembrane region" description="Helical" evidence="1">
    <location>
        <begin position="123"/>
        <end position="144"/>
    </location>
</feature>
<accession>A0A2A5RV36</accession>
<keyword evidence="1" id="KW-0812">Transmembrane</keyword>
<feature type="transmembrane region" description="Helical" evidence="1">
    <location>
        <begin position="35"/>
        <end position="57"/>
    </location>
</feature>
<dbReference type="EMBL" id="JXJW01000022">
    <property type="protein sequence ID" value="PCS05086.1"/>
    <property type="molecule type" value="Genomic_DNA"/>
</dbReference>
<evidence type="ECO:0000313" key="3">
    <source>
        <dbReference type="Proteomes" id="UP000218282"/>
    </source>
</evidence>
<evidence type="ECO:0000313" key="2">
    <source>
        <dbReference type="EMBL" id="PCS05086.1"/>
    </source>
</evidence>
<dbReference type="AlphaFoldDB" id="A0A2A5RV36"/>
<name>A0A2A5RV36_9LACT</name>
<feature type="transmembrane region" description="Helical" evidence="1">
    <location>
        <begin position="78"/>
        <end position="103"/>
    </location>
</feature>
<gene>
    <name evidence="2" type="ORF">RU86_GL001290</name>
</gene>
<keyword evidence="3" id="KW-1185">Reference proteome</keyword>